<accession>A0AAD5WAT0</accession>
<dbReference type="InterPro" id="IPR002182">
    <property type="entry name" value="NB-ARC"/>
</dbReference>
<evidence type="ECO:0000313" key="11">
    <source>
        <dbReference type="Proteomes" id="UP001210211"/>
    </source>
</evidence>
<keyword evidence="11" id="KW-1185">Reference proteome</keyword>
<reference evidence="10 11" key="1">
    <citation type="journal article" date="2022" name="Cell">
        <title>Repeat-based holocentromeres influence genome architecture and karyotype evolution.</title>
        <authorList>
            <person name="Hofstatter P.G."/>
            <person name="Thangavel G."/>
            <person name="Lux T."/>
            <person name="Neumann P."/>
            <person name="Vondrak T."/>
            <person name="Novak P."/>
            <person name="Zhang M."/>
            <person name="Costa L."/>
            <person name="Castellani M."/>
            <person name="Scott A."/>
            <person name="Toegelov H."/>
            <person name="Fuchs J."/>
            <person name="Mata-Sucre Y."/>
            <person name="Dias Y."/>
            <person name="Vanzela A.L.L."/>
            <person name="Huettel B."/>
            <person name="Almeida C.C.S."/>
            <person name="Simkova H."/>
            <person name="Souza G."/>
            <person name="Pedrosa-Harand A."/>
            <person name="Macas J."/>
            <person name="Mayer K.F.X."/>
            <person name="Houben A."/>
            <person name="Marques A."/>
        </authorList>
    </citation>
    <scope>NUCLEOTIDE SEQUENCE [LARGE SCALE GENOMIC DNA]</scope>
    <source>
        <strain evidence="10">RhyTen1mFocal</strain>
    </source>
</reference>
<dbReference type="Pfam" id="PF23598">
    <property type="entry name" value="LRR_14"/>
    <property type="match status" value="1"/>
</dbReference>
<dbReference type="InterPro" id="IPR036388">
    <property type="entry name" value="WH-like_DNA-bd_sf"/>
</dbReference>
<dbReference type="Gene3D" id="3.40.50.300">
    <property type="entry name" value="P-loop containing nucleotide triphosphate hydrolases"/>
    <property type="match status" value="1"/>
</dbReference>
<dbReference type="InterPro" id="IPR058922">
    <property type="entry name" value="WHD_DRP"/>
</dbReference>
<dbReference type="GO" id="GO:0042742">
    <property type="term" value="P:defense response to bacterium"/>
    <property type="evidence" value="ECO:0007669"/>
    <property type="project" value="UniProtKB-ARBA"/>
</dbReference>
<evidence type="ECO:0000259" key="8">
    <source>
        <dbReference type="Pfam" id="PF23559"/>
    </source>
</evidence>
<evidence type="ECO:0000259" key="9">
    <source>
        <dbReference type="Pfam" id="PF23598"/>
    </source>
</evidence>
<evidence type="ECO:0000256" key="5">
    <source>
        <dbReference type="ARBA" id="ARBA00022821"/>
    </source>
</evidence>
<dbReference type="Pfam" id="PF23559">
    <property type="entry name" value="WHD_DRP"/>
    <property type="match status" value="1"/>
</dbReference>
<dbReference type="AlphaFoldDB" id="A0AAD5WAT0"/>
<keyword evidence="3" id="KW-0677">Repeat</keyword>
<comment type="caution">
    <text evidence="10">The sequence shown here is derived from an EMBL/GenBank/DDBJ whole genome shotgun (WGS) entry which is preliminary data.</text>
</comment>
<evidence type="ECO:0000256" key="3">
    <source>
        <dbReference type="ARBA" id="ARBA00022737"/>
    </source>
</evidence>
<dbReference type="InterPro" id="IPR032675">
    <property type="entry name" value="LRR_dom_sf"/>
</dbReference>
<dbReference type="FunFam" id="3.40.50.300:FF:001091">
    <property type="entry name" value="Probable disease resistance protein At1g61300"/>
    <property type="match status" value="1"/>
</dbReference>
<proteinExistence type="inferred from homology"/>
<dbReference type="GO" id="GO:0009626">
    <property type="term" value="P:plant-type hypersensitive response"/>
    <property type="evidence" value="ECO:0007669"/>
    <property type="project" value="UniProtKB-ARBA"/>
</dbReference>
<dbReference type="Gene3D" id="1.10.10.10">
    <property type="entry name" value="Winged helix-like DNA-binding domain superfamily/Winged helix DNA-binding domain"/>
    <property type="match status" value="1"/>
</dbReference>
<dbReference type="SUPFAM" id="SSF52540">
    <property type="entry name" value="P-loop containing nucleoside triphosphate hydrolases"/>
    <property type="match status" value="1"/>
</dbReference>
<dbReference type="Pfam" id="PF00931">
    <property type="entry name" value="NB-ARC"/>
    <property type="match status" value="1"/>
</dbReference>
<dbReference type="InterPro" id="IPR027417">
    <property type="entry name" value="P-loop_NTPase"/>
</dbReference>
<dbReference type="Gene3D" id="1.10.8.430">
    <property type="entry name" value="Helical domain of apoptotic protease-activating factors"/>
    <property type="match status" value="1"/>
</dbReference>
<feature type="domain" description="Disease resistance N-terminal" evidence="7">
    <location>
        <begin position="5"/>
        <end position="91"/>
    </location>
</feature>
<dbReference type="InterPro" id="IPR038005">
    <property type="entry name" value="RX-like_CC"/>
</dbReference>
<dbReference type="Gene3D" id="1.20.5.4130">
    <property type="match status" value="1"/>
</dbReference>
<feature type="domain" description="NB-ARC" evidence="6">
    <location>
        <begin position="166"/>
        <end position="349"/>
    </location>
</feature>
<dbReference type="InterPro" id="IPR055414">
    <property type="entry name" value="LRR_R13L4/SHOC2-like"/>
</dbReference>
<dbReference type="InterPro" id="IPR041118">
    <property type="entry name" value="Rx_N"/>
</dbReference>
<sequence>MAEGIVNLVLNKLAEAVLKEAQFLNGAGGKLDSLQRELRWIHAFLKDAESKSNSDERIKVWVSDVREVAYRIEDIVDMFMTEVEDRISQPGMISTVKRVLKNPKKLLNVHKLTCEINEIQTRLHEIKEWTKSYGINRELGNTSSVVPVRRPIVLPDEDDPDVIGLEKDKENIIRLLLDPNITRRRVVSIVGQGGLGKTVLAKKAYNSDEVKRAFKFQFWLSVSQQFKLIDLLMIMLKGIRPLEKDETDLLHTKDMVSKQRAEEYYIGKLNILLKGKRYLIIMDDVWTSDLWIQVEKALPDVGNGSRVLITTRSSEIATKADPTCDPYNLRYLNEQESQQLLLKKAFAHQDPEAYPLDLTILIKKFTKICDGLPLALIVVGGLLSRQQPTYNSWHKVLQKFNWHDDDDGNKCIEILATSYEAMPAHLKPCFMYFASFPEDYQIKVKPLIRIWVSEGFVPEVNGRTMEETAEDYLENLVQRNMIQVSTRYCNGSIKYCRIHDLLRDLSIEKAKENNFFQAISNQGNKYCSSSTIRRAILHRGHEDIMDYTGPNLRSLLYFGHVMPNIARSRYLKVLCHMIPDREPYNRNIPKGLTQLRYLGNSPSLDFLFHKYERDIWKNISSMRNLQTLDIRDCRRYHSSVDCIWNIKTLRHVILWSSFLGPPSLAEFPNLQTLKTVRVRESWFVEGWPKLPRIRVLRLAKFPPKYDESFRTFVSELHYLTSLHITLNEKWYPSSYEMLDMSGFPSYNHMQSLYVEGKWNQSMSNAAHDTYLFPIHLVKLTLVGSNIKEDPMLVLEKLKSLKRLELIINAYKGKQLSCSAKGFPHLEYLKLYWLEYLEDWTVEEGGMPLLKEIYIDLCGQLIRVPELQHMTSLNKLTLEGVHTELPERLRGEESYKIQHIPAIEIC</sequence>
<evidence type="ECO:0000256" key="1">
    <source>
        <dbReference type="ARBA" id="ARBA00008894"/>
    </source>
</evidence>
<dbReference type="EMBL" id="JAMRDG010000002">
    <property type="protein sequence ID" value="KAJ3685127.1"/>
    <property type="molecule type" value="Genomic_DNA"/>
</dbReference>
<dbReference type="PRINTS" id="PR00364">
    <property type="entry name" value="DISEASERSIST"/>
</dbReference>
<dbReference type="FunFam" id="1.10.10.10:FF:000322">
    <property type="entry name" value="Probable disease resistance protein At1g63360"/>
    <property type="match status" value="1"/>
</dbReference>
<evidence type="ECO:0000256" key="2">
    <source>
        <dbReference type="ARBA" id="ARBA00022614"/>
    </source>
</evidence>
<keyword evidence="5" id="KW-0611">Plant defense</keyword>
<dbReference type="InterPro" id="IPR044974">
    <property type="entry name" value="Disease_R_plants"/>
</dbReference>
<dbReference type="InterPro" id="IPR042197">
    <property type="entry name" value="Apaf_helical"/>
</dbReference>
<feature type="domain" description="Disease resistance R13L4/SHOC-2-like LRR" evidence="9">
    <location>
        <begin position="552"/>
        <end position="877"/>
    </location>
</feature>
<keyword evidence="4" id="KW-0547">Nucleotide-binding</keyword>
<keyword evidence="2" id="KW-0433">Leucine-rich repeat</keyword>
<evidence type="ECO:0000313" key="10">
    <source>
        <dbReference type="EMBL" id="KAJ3685127.1"/>
    </source>
</evidence>
<evidence type="ECO:0000256" key="4">
    <source>
        <dbReference type="ARBA" id="ARBA00022741"/>
    </source>
</evidence>
<dbReference type="PANTHER" id="PTHR23155">
    <property type="entry name" value="DISEASE RESISTANCE PROTEIN RP"/>
    <property type="match status" value="1"/>
</dbReference>
<protein>
    <submittedName>
        <fullName evidence="10">Uncharacterized protein</fullName>
    </submittedName>
</protein>
<dbReference type="Proteomes" id="UP001210211">
    <property type="component" value="Unassembled WGS sequence"/>
</dbReference>
<feature type="domain" description="Disease resistance protein winged helix" evidence="8">
    <location>
        <begin position="436"/>
        <end position="505"/>
    </location>
</feature>
<dbReference type="CDD" id="cd14798">
    <property type="entry name" value="RX-CC_like"/>
    <property type="match status" value="1"/>
</dbReference>
<comment type="similarity">
    <text evidence="1">Belongs to the disease resistance NB-LRR family.</text>
</comment>
<dbReference type="Pfam" id="PF18052">
    <property type="entry name" value="Rx_N"/>
    <property type="match status" value="1"/>
</dbReference>
<organism evidence="10 11">
    <name type="scientific">Rhynchospora tenuis</name>
    <dbReference type="NCBI Taxonomy" id="198213"/>
    <lineage>
        <taxon>Eukaryota</taxon>
        <taxon>Viridiplantae</taxon>
        <taxon>Streptophyta</taxon>
        <taxon>Embryophyta</taxon>
        <taxon>Tracheophyta</taxon>
        <taxon>Spermatophyta</taxon>
        <taxon>Magnoliopsida</taxon>
        <taxon>Liliopsida</taxon>
        <taxon>Poales</taxon>
        <taxon>Cyperaceae</taxon>
        <taxon>Cyperoideae</taxon>
        <taxon>Rhynchosporeae</taxon>
        <taxon>Rhynchospora</taxon>
    </lineage>
</organism>
<gene>
    <name evidence="10" type="ORF">LUZ61_014291</name>
</gene>
<dbReference type="PANTHER" id="PTHR23155:SF1193">
    <property type="entry name" value="DISEASE RESISTANCE PROTEIN RPP13-RELATED"/>
    <property type="match status" value="1"/>
</dbReference>
<evidence type="ECO:0000259" key="6">
    <source>
        <dbReference type="Pfam" id="PF00931"/>
    </source>
</evidence>
<name>A0AAD5WAT0_9POAL</name>
<dbReference type="GO" id="GO:0043531">
    <property type="term" value="F:ADP binding"/>
    <property type="evidence" value="ECO:0007669"/>
    <property type="project" value="InterPro"/>
</dbReference>
<dbReference type="SUPFAM" id="SSF52058">
    <property type="entry name" value="L domain-like"/>
    <property type="match status" value="1"/>
</dbReference>
<dbReference type="Gene3D" id="3.80.10.10">
    <property type="entry name" value="Ribonuclease Inhibitor"/>
    <property type="match status" value="2"/>
</dbReference>
<dbReference type="GO" id="GO:0002758">
    <property type="term" value="P:innate immune response-activating signaling pathway"/>
    <property type="evidence" value="ECO:0007669"/>
    <property type="project" value="UniProtKB-ARBA"/>
</dbReference>
<evidence type="ECO:0000259" key="7">
    <source>
        <dbReference type="Pfam" id="PF18052"/>
    </source>
</evidence>